<dbReference type="InterPro" id="IPR050118">
    <property type="entry name" value="Pur/Pyrimidine_PRTase"/>
</dbReference>
<keyword evidence="4" id="KW-0328">Glycosyltransferase</keyword>
<dbReference type="Gene3D" id="3.40.50.2020">
    <property type="match status" value="1"/>
</dbReference>
<keyword evidence="2" id="KW-0660">Purine salvage</keyword>
<sequence length="173" mass="19094">MTELFEWKTSPETGRRYYNLFAWWREPDVVAGLGALLSEPFRLDSPTVVIGPSASGHLTGVLAAASLGVGFCPVRKDPEPSFDSDPWVKVTSPPDYKDRHLELGLPKGLIRAGDRVLAVDDLIDTGGQLLALQRLVEETGATWIGASVLIDNLKEGQPRRQLNLKSVFHIRDF</sequence>
<name>A0ABX1G788_9MICC</name>
<evidence type="ECO:0000313" key="4">
    <source>
        <dbReference type="EMBL" id="NKG21879.1"/>
    </source>
</evidence>
<dbReference type="RefSeq" id="WP_168152692.1">
    <property type="nucleotide sequence ID" value="NZ_JAAWVT010000007.1"/>
</dbReference>
<evidence type="ECO:0000256" key="1">
    <source>
        <dbReference type="ARBA" id="ARBA00022679"/>
    </source>
</evidence>
<comment type="caution">
    <text evidence="4">The sequence shown here is derived from an EMBL/GenBank/DDBJ whole genome shotgun (WGS) entry which is preliminary data.</text>
</comment>
<feature type="domain" description="Phosphoribosyltransferase" evidence="3">
    <location>
        <begin position="30"/>
        <end position="161"/>
    </location>
</feature>
<gene>
    <name evidence="4" type="ORF">HED64_14340</name>
</gene>
<organism evidence="4 5">
    <name type="scientific">Paeniglutamicibacter terrestris</name>
    <dbReference type="NCBI Taxonomy" id="2723403"/>
    <lineage>
        <taxon>Bacteria</taxon>
        <taxon>Bacillati</taxon>
        <taxon>Actinomycetota</taxon>
        <taxon>Actinomycetes</taxon>
        <taxon>Micrococcales</taxon>
        <taxon>Micrococcaceae</taxon>
        <taxon>Paeniglutamicibacter</taxon>
    </lineage>
</organism>
<evidence type="ECO:0000256" key="2">
    <source>
        <dbReference type="ARBA" id="ARBA00022726"/>
    </source>
</evidence>
<proteinExistence type="predicted"/>
<keyword evidence="5" id="KW-1185">Reference proteome</keyword>
<evidence type="ECO:0000259" key="3">
    <source>
        <dbReference type="Pfam" id="PF00156"/>
    </source>
</evidence>
<dbReference type="CDD" id="cd06223">
    <property type="entry name" value="PRTases_typeI"/>
    <property type="match status" value="1"/>
</dbReference>
<accession>A0ABX1G788</accession>
<dbReference type="InterPro" id="IPR000836">
    <property type="entry name" value="PRTase_dom"/>
</dbReference>
<dbReference type="PANTHER" id="PTHR43864:SF1">
    <property type="entry name" value="XANTHINE PHOSPHORIBOSYLTRANSFERASE"/>
    <property type="match status" value="1"/>
</dbReference>
<dbReference type="Pfam" id="PF00156">
    <property type="entry name" value="Pribosyltran"/>
    <property type="match status" value="1"/>
</dbReference>
<dbReference type="GO" id="GO:0016757">
    <property type="term" value="F:glycosyltransferase activity"/>
    <property type="evidence" value="ECO:0007669"/>
    <property type="project" value="UniProtKB-KW"/>
</dbReference>
<evidence type="ECO:0000313" key="5">
    <source>
        <dbReference type="Proteomes" id="UP000746595"/>
    </source>
</evidence>
<dbReference type="InterPro" id="IPR029057">
    <property type="entry name" value="PRTase-like"/>
</dbReference>
<dbReference type="Proteomes" id="UP000746595">
    <property type="component" value="Unassembled WGS sequence"/>
</dbReference>
<dbReference type="EMBL" id="JAAWVT010000007">
    <property type="protein sequence ID" value="NKG21879.1"/>
    <property type="molecule type" value="Genomic_DNA"/>
</dbReference>
<keyword evidence="1" id="KW-0808">Transferase</keyword>
<dbReference type="SUPFAM" id="SSF53271">
    <property type="entry name" value="PRTase-like"/>
    <property type="match status" value="1"/>
</dbReference>
<dbReference type="PANTHER" id="PTHR43864">
    <property type="entry name" value="HYPOXANTHINE/GUANINE PHOSPHORIBOSYLTRANSFERASE"/>
    <property type="match status" value="1"/>
</dbReference>
<reference evidence="4 5" key="1">
    <citation type="submission" date="2020-04" db="EMBL/GenBank/DDBJ databases">
        <title>Paeniglutamicibacter sp. ANT13_2, a novel actinomycete isolated from sediment in Antarctica.</title>
        <authorList>
            <person name="Sakdapetsiri C."/>
            <person name="Pinyakong O."/>
        </authorList>
    </citation>
    <scope>NUCLEOTIDE SEQUENCE [LARGE SCALE GENOMIC DNA]</scope>
    <source>
        <strain evidence="4 5">ANT13_2</strain>
    </source>
</reference>
<protein>
    <submittedName>
        <fullName evidence="4">Adenine phosphoribosyltransferase</fullName>
    </submittedName>
</protein>